<reference evidence="1" key="2">
    <citation type="submission" date="2022-01" db="EMBL/GenBank/DDBJ databases">
        <authorList>
            <person name="Yamashiro T."/>
            <person name="Shiraishi A."/>
            <person name="Satake H."/>
            <person name="Nakayama K."/>
        </authorList>
    </citation>
    <scope>NUCLEOTIDE SEQUENCE</scope>
</reference>
<keyword evidence="2" id="KW-1185">Reference proteome</keyword>
<organism evidence="1 2">
    <name type="scientific">Tanacetum coccineum</name>
    <dbReference type="NCBI Taxonomy" id="301880"/>
    <lineage>
        <taxon>Eukaryota</taxon>
        <taxon>Viridiplantae</taxon>
        <taxon>Streptophyta</taxon>
        <taxon>Embryophyta</taxon>
        <taxon>Tracheophyta</taxon>
        <taxon>Spermatophyta</taxon>
        <taxon>Magnoliopsida</taxon>
        <taxon>eudicotyledons</taxon>
        <taxon>Gunneridae</taxon>
        <taxon>Pentapetalae</taxon>
        <taxon>asterids</taxon>
        <taxon>campanulids</taxon>
        <taxon>Asterales</taxon>
        <taxon>Asteraceae</taxon>
        <taxon>Asteroideae</taxon>
        <taxon>Anthemideae</taxon>
        <taxon>Anthemidinae</taxon>
        <taxon>Tanacetum</taxon>
    </lineage>
</organism>
<comment type="caution">
    <text evidence="1">The sequence shown here is derived from an EMBL/GenBank/DDBJ whole genome shotgun (WGS) entry which is preliminary data.</text>
</comment>
<name>A0ABQ5D369_9ASTR</name>
<reference evidence="1" key="1">
    <citation type="journal article" date="2022" name="Int. J. Mol. Sci.">
        <title>Draft Genome of Tanacetum Coccineum: Genomic Comparison of Closely Related Tanacetum-Family Plants.</title>
        <authorList>
            <person name="Yamashiro T."/>
            <person name="Shiraishi A."/>
            <person name="Nakayama K."/>
            <person name="Satake H."/>
        </authorList>
    </citation>
    <scope>NUCLEOTIDE SEQUENCE</scope>
</reference>
<sequence>MGMTKNYKSSHSWKMLEAVVKKVLIRRLKGLTLSARGSVGGSVRGSLGGFSTWELRVLDLVSPGVLLIIVESSGTSTCSEPREDSKLVGALEPVGALRKAKVKMWMFKGVKAFSHVNFDEYICIALSEGLLIDGKENPMCVETLYGWVVGFDEVLVAESNMTKISKLKRWFSLEKNSSWEPWASPSEPGVVSMYLLKNRRRDDDVGLLELLVWRAVEPPSGRLLSCGGFYCWVQTQSHIGRMSKVD</sequence>
<gene>
    <name evidence="1" type="ORF">Tco_0921948</name>
</gene>
<dbReference type="Proteomes" id="UP001151760">
    <property type="component" value="Unassembled WGS sequence"/>
</dbReference>
<dbReference type="EMBL" id="BQNB010014714">
    <property type="protein sequence ID" value="GJT31529.1"/>
    <property type="molecule type" value="Genomic_DNA"/>
</dbReference>
<proteinExistence type="predicted"/>
<evidence type="ECO:0000313" key="2">
    <source>
        <dbReference type="Proteomes" id="UP001151760"/>
    </source>
</evidence>
<protein>
    <submittedName>
        <fullName evidence="1">Uncharacterized protein</fullName>
    </submittedName>
</protein>
<accession>A0ABQ5D369</accession>
<evidence type="ECO:0000313" key="1">
    <source>
        <dbReference type="EMBL" id="GJT31529.1"/>
    </source>
</evidence>